<feature type="region of interest" description="Disordered" evidence="1">
    <location>
        <begin position="143"/>
        <end position="164"/>
    </location>
</feature>
<name>A0AAF0YEV9_9TREE</name>
<evidence type="ECO:0000313" key="3">
    <source>
        <dbReference type="EMBL" id="WOO84572.1"/>
    </source>
</evidence>
<feature type="compositionally biased region" description="Pro residues" evidence="1">
    <location>
        <begin position="148"/>
        <end position="164"/>
    </location>
</feature>
<reference evidence="3" key="1">
    <citation type="submission" date="2023-10" db="EMBL/GenBank/DDBJ databases">
        <authorList>
            <person name="Noh H."/>
        </authorList>
    </citation>
    <scope>NUCLEOTIDE SEQUENCE</scope>
    <source>
        <strain evidence="3">DUCC4014</strain>
    </source>
</reference>
<evidence type="ECO:0000256" key="2">
    <source>
        <dbReference type="SAM" id="SignalP"/>
    </source>
</evidence>
<protein>
    <submittedName>
        <fullName evidence="3">Uncharacterized protein</fullName>
    </submittedName>
</protein>
<accession>A0AAF0YEV9</accession>
<sequence length="328" mass="33646">MPPAPTTFALFLVSLLVCILASLPVTSAQDAAPAASSSPYPTPSPPPAPPPTPSPPPPTLPGSISFPEPVPYPTPPVPSTANTSSLITTVGDSLPANVTASRNSTASACANATTTTTFHPLVPTPPSTMPDVRNATVLPNWVPNSTVLPPPTSSSSLPPDPSSAPPIVPATTDPVAFAYPNARTLERRHAHVTLSRPLDVAADLYLANLNHTDTSRPYLCLLAAAVPPGTLRVRFRTRGIANLPSGGGYVVFFADAAAAAGFEGGYRLARHEAMLMPTDAEVLVTSDPFIVLGRGDSGAHARIISTRAGRSVAAAAGFGIALLTTILL</sequence>
<feature type="region of interest" description="Disordered" evidence="1">
    <location>
        <begin position="31"/>
        <end position="84"/>
    </location>
</feature>
<keyword evidence="4" id="KW-1185">Reference proteome</keyword>
<evidence type="ECO:0000313" key="4">
    <source>
        <dbReference type="Proteomes" id="UP000827549"/>
    </source>
</evidence>
<feature type="signal peptide" evidence="2">
    <location>
        <begin position="1"/>
        <end position="28"/>
    </location>
</feature>
<dbReference type="RefSeq" id="XP_062630598.1">
    <property type="nucleotide sequence ID" value="XM_062774614.1"/>
</dbReference>
<dbReference type="EMBL" id="CP086719">
    <property type="protein sequence ID" value="WOO84572.1"/>
    <property type="molecule type" value="Genomic_DNA"/>
</dbReference>
<keyword evidence="2" id="KW-0732">Signal</keyword>
<feature type="compositionally biased region" description="Pro residues" evidence="1">
    <location>
        <begin position="40"/>
        <end position="60"/>
    </location>
</feature>
<feature type="chain" id="PRO_5042201076" evidence="2">
    <location>
        <begin position="29"/>
        <end position="328"/>
    </location>
</feature>
<gene>
    <name evidence="3" type="ORF">LOC62_06G008091</name>
</gene>
<organism evidence="3 4">
    <name type="scientific">Vanrija pseudolonga</name>
    <dbReference type="NCBI Taxonomy" id="143232"/>
    <lineage>
        <taxon>Eukaryota</taxon>
        <taxon>Fungi</taxon>
        <taxon>Dikarya</taxon>
        <taxon>Basidiomycota</taxon>
        <taxon>Agaricomycotina</taxon>
        <taxon>Tremellomycetes</taxon>
        <taxon>Trichosporonales</taxon>
        <taxon>Trichosporonaceae</taxon>
        <taxon>Vanrija</taxon>
    </lineage>
</organism>
<dbReference type="GeneID" id="87811259"/>
<evidence type="ECO:0000256" key="1">
    <source>
        <dbReference type="SAM" id="MobiDB-lite"/>
    </source>
</evidence>
<feature type="compositionally biased region" description="Pro residues" evidence="1">
    <location>
        <begin position="68"/>
        <end position="78"/>
    </location>
</feature>
<dbReference type="AlphaFoldDB" id="A0AAF0YEV9"/>
<dbReference type="Proteomes" id="UP000827549">
    <property type="component" value="Chromosome 6"/>
</dbReference>
<proteinExistence type="predicted"/>